<reference evidence="3 4" key="1">
    <citation type="submission" date="2018-11" db="EMBL/GenBank/DDBJ databases">
        <title>Gordonia insulae sp. nov., isolated from an island soil.</title>
        <authorList>
            <person name="Kim Y.S."/>
            <person name="Kim S.B."/>
        </authorList>
    </citation>
    <scope>NUCLEOTIDE SEQUENCE [LARGE SCALE GENOMIC DNA]</scope>
    <source>
        <strain evidence="3 4">MMS17-SY073</strain>
    </source>
</reference>
<dbReference type="RefSeq" id="WP_124709905.1">
    <property type="nucleotide sequence ID" value="NZ_CP033972.1"/>
</dbReference>
<accession>A0A3G8JSN2</accession>
<dbReference type="Proteomes" id="UP000271469">
    <property type="component" value="Chromosome"/>
</dbReference>
<protein>
    <submittedName>
        <fullName evidence="3">Uncharacterized protein</fullName>
    </submittedName>
</protein>
<dbReference type="EMBL" id="CP033972">
    <property type="protein sequence ID" value="AZG47569.1"/>
    <property type="molecule type" value="Genomic_DNA"/>
</dbReference>
<feature type="compositionally biased region" description="Low complexity" evidence="1">
    <location>
        <begin position="357"/>
        <end position="378"/>
    </location>
</feature>
<proteinExistence type="predicted"/>
<feature type="compositionally biased region" description="Low complexity" evidence="1">
    <location>
        <begin position="399"/>
        <end position="411"/>
    </location>
</feature>
<sequence>MTDDATERGRTAIATTAADLRPLDPVLLGDIAARQLSRGIPADLPFVLLDVAEDGLHLTVVDPTAESVIEQQVVPTVRPSVLDHLLADHLVRTGRVEQPATQVWTAELLDLASRGRKRLASSDGTFIMGREHVKFFRVAQRDLDEASAGQLAEVVRLSADAGASVPGGVTSLVLAPGHEAWPGFDSALAQSAAVPVLALDAATMPIDDAGRNRHDSGAEVPAAADAGSSTVATPIEPLVIAASALDTVPEITIEPENIVEPPLPEPPLPERLPSNPTPIVRPVYEPREWELEPVFTSPPVTRPRALRTSGARGSGTRMSGRRLLAGIIAVFAIVGIGTATAVAVTGDDGGSADRPMSLADSSSESADADPTYADPADFAEARQPAARYVAPPPPPPPTAESTTEAPSQQQPRPRPRPRPRQRTIPNPIPGLPPIVLPG</sequence>
<feature type="transmembrane region" description="Helical" evidence="2">
    <location>
        <begin position="323"/>
        <end position="344"/>
    </location>
</feature>
<name>A0A3G8JSN2_9ACTN</name>
<keyword evidence="4" id="KW-1185">Reference proteome</keyword>
<keyword evidence="2" id="KW-0472">Membrane</keyword>
<evidence type="ECO:0000313" key="4">
    <source>
        <dbReference type="Proteomes" id="UP000271469"/>
    </source>
</evidence>
<evidence type="ECO:0000256" key="2">
    <source>
        <dbReference type="SAM" id="Phobius"/>
    </source>
</evidence>
<feature type="compositionally biased region" description="Pro residues" evidence="1">
    <location>
        <begin position="426"/>
        <end position="438"/>
    </location>
</feature>
<dbReference type="KEGG" id="gom:D7316_04181"/>
<organism evidence="3 4">
    <name type="scientific">Gordonia insulae</name>
    <dbReference type="NCBI Taxonomy" id="2420509"/>
    <lineage>
        <taxon>Bacteria</taxon>
        <taxon>Bacillati</taxon>
        <taxon>Actinomycetota</taxon>
        <taxon>Actinomycetes</taxon>
        <taxon>Mycobacteriales</taxon>
        <taxon>Gordoniaceae</taxon>
        <taxon>Gordonia</taxon>
    </lineage>
</organism>
<evidence type="ECO:0000256" key="1">
    <source>
        <dbReference type="SAM" id="MobiDB-lite"/>
    </source>
</evidence>
<keyword evidence="2" id="KW-1133">Transmembrane helix</keyword>
<evidence type="ECO:0000313" key="3">
    <source>
        <dbReference type="EMBL" id="AZG47569.1"/>
    </source>
</evidence>
<keyword evidence="2" id="KW-0812">Transmembrane</keyword>
<dbReference type="OrthoDB" id="4578010at2"/>
<gene>
    <name evidence="3" type="ORF">D7316_04181</name>
</gene>
<dbReference type="AlphaFoldDB" id="A0A3G8JSN2"/>
<feature type="region of interest" description="Disordered" evidence="1">
    <location>
        <begin position="347"/>
        <end position="438"/>
    </location>
</feature>